<keyword evidence="2" id="KW-1185">Reference proteome</keyword>
<organism evidence="1 2">
    <name type="scientific">Rahnella laticis</name>
    <dbReference type="NCBI Taxonomy" id="2787622"/>
    <lineage>
        <taxon>Bacteria</taxon>
        <taxon>Pseudomonadati</taxon>
        <taxon>Pseudomonadota</taxon>
        <taxon>Gammaproteobacteria</taxon>
        <taxon>Enterobacterales</taxon>
        <taxon>Yersiniaceae</taxon>
        <taxon>Rahnella</taxon>
    </lineage>
</organism>
<reference evidence="1 2" key="1">
    <citation type="submission" date="2020-11" db="EMBL/GenBank/DDBJ databases">
        <title>Taxonomic investigation of Rahnella strains.</title>
        <authorList>
            <person name="Lee S.D."/>
        </authorList>
    </citation>
    <scope>NUCLEOTIDE SEQUENCE [LARGE SCALE GENOMIC DNA]</scope>
    <source>
        <strain evidence="1 2">SAP-17</strain>
    </source>
</reference>
<accession>A0ABS0E2E0</accession>
<dbReference type="InterPro" id="IPR010260">
    <property type="entry name" value="AlpA"/>
</dbReference>
<comment type="caution">
    <text evidence="1">The sequence shown here is derived from an EMBL/GenBank/DDBJ whole genome shotgun (WGS) entry which is preliminary data.</text>
</comment>
<dbReference type="Pfam" id="PF05930">
    <property type="entry name" value="Phage_AlpA"/>
    <property type="match status" value="1"/>
</dbReference>
<evidence type="ECO:0000313" key="2">
    <source>
        <dbReference type="Proteomes" id="UP000636811"/>
    </source>
</evidence>
<name>A0ABS0E2E0_9GAMM</name>
<dbReference type="Gene3D" id="1.10.238.160">
    <property type="match status" value="1"/>
</dbReference>
<gene>
    <name evidence="1" type="ORF">IV433_07275</name>
</gene>
<dbReference type="Proteomes" id="UP000636811">
    <property type="component" value="Unassembled WGS sequence"/>
</dbReference>
<sequence>MIDKKQQNEYQKDEQRFKLVDLKFICEKTGFSKAYIYKLMNNNLFPKPLKIGRSSRWRLSEFQEWLDRLPQEVKAS</sequence>
<dbReference type="EMBL" id="JADOBI010000003">
    <property type="protein sequence ID" value="MBF7979212.1"/>
    <property type="molecule type" value="Genomic_DNA"/>
</dbReference>
<proteinExistence type="predicted"/>
<protein>
    <submittedName>
        <fullName evidence="1">AlpA family phage regulatory protein</fullName>
    </submittedName>
</protein>
<evidence type="ECO:0000313" key="1">
    <source>
        <dbReference type="EMBL" id="MBF7979212.1"/>
    </source>
</evidence>